<sequence length="132" mass="14893">MSDLWNQRSVGLKFWGFDSDPYELANQFRVMSEANAIGEPHGLKNKFKENQVYLAKQLSKDEFWGDALLELIKDLGGIKNILSTIGSIQPKNYFIVINIPVSDNFNGSGNDISKQCVKVLAKLNCDISFNYI</sequence>
<proteinExistence type="predicted"/>
<reference evidence="1 2" key="1">
    <citation type="submission" date="2019-08" db="EMBL/GenBank/DDBJ databases">
        <title>Microbe sample from Colwellia echini.</title>
        <authorList>
            <person name="Christiansen L."/>
            <person name="Pathiraja D."/>
            <person name="Schultz-Johansen M."/>
            <person name="Choi I.-G."/>
            <person name="Stougaard P."/>
        </authorList>
    </citation>
    <scope>NUCLEOTIDE SEQUENCE [LARGE SCALE GENOMIC DNA]</scope>
    <source>
        <strain evidence="1 2">A3</strain>
    </source>
</reference>
<gene>
    <name evidence="1" type="ORF">CWS31_016895</name>
</gene>
<keyword evidence="2" id="KW-1185">Reference proteome</keyword>
<organism evidence="1 2">
    <name type="scientific">Colwellia echini</name>
    <dbReference type="NCBI Taxonomy" id="1982103"/>
    <lineage>
        <taxon>Bacteria</taxon>
        <taxon>Pseudomonadati</taxon>
        <taxon>Pseudomonadota</taxon>
        <taxon>Gammaproteobacteria</taxon>
        <taxon>Alteromonadales</taxon>
        <taxon>Colwelliaceae</taxon>
        <taxon>Colwellia</taxon>
    </lineage>
</organism>
<comment type="caution">
    <text evidence="1">The sequence shown here is derived from an EMBL/GenBank/DDBJ whole genome shotgun (WGS) entry which is preliminary data.</text>
</comment>
<protein>
    <recommendedName>
        <fullName evidence="3">DUF4279 domain-containing protein</fullName>
    </recommendedName>
</protein>
<evidence type="ECO:0008006" key="3">
    <source>
        <dbReference type="Google" id="ProtNLM"/>
    </source>
</evidence>
<name>A0ABY3MSM6_9GAMM</name>
<evidence type="ECO:0000313" key="1">
    <source>
        <dbReference type="EMBL" id="TYK64202.1"/>
    </source>
</evidence>
<accession>A0ABY3MSM6</accession>
<dbReference type="RefSeq" id="WP_101344017.1">
    <property type="nucleotide sequence ID" value="NZ_PJAI02000040.1"/>
</dbReference>
<dbReference type="EMBL" id="PJAI02000040">
    <property type="protein sequence ID" value="TYK64202.1"/>
    <property type="molecule type" value="Genomic_DNA"/>
</dbReference>
<dbReference type="Proteomes" id="UP000815846">
    <property type="component" value="Unassembled WGS sequence"/>
</dbReference>
<evidence type="ECO:0000313" key="2">
    <source>
        <dbReference type="Proteomes" id="UP000815846"/>
    </source>
</evidence>